<keyword evidence="9" id="KW-0408">Iron</keyword>
<accession>A0A6A7AFG0</accession>
<keyword evidence="11" id="KW-0812">Transmembrane</keyword>
<feature type="chain" id="PRO_5025417063" description="CFEM domain-containing protein" evidence="12">
    <location>
        <begin position="34"/>
        <end position="341"/>
    </location>
</feature>
<keyword evidence="9" id="KW-0349">Heme</keyword>
<dbReference type="InterPro" id="IPR008427">
    <property type="entry name" value="Extracellular_membr_CFEM_dom"/>
</dbReference>
<feature type="domain" description="CFEM" evidence="13">
    <location>
        <begin position="24"/>
        <end position="137"/>
    </location>
</feature>
<sequence>MRPLTSPPPLAPGLPKIFLPILLLAAHISPGFSIPQPLYGRQSSFAALQLPQCALPCFLKSILTDGCASETDFACHCGAGNIVGEATACIEQGCSKNDEAEAFGKMSAACGAIGGRSMSGGGSSTTMSSTTRDGAGSSTSGLLASASSQSSASLASSSQRTPAPNPSRTPTPSPPSTLSSRPSPTSPPLSLLPPSSQLSPGAKAGLSVSLSLLALSIFLALGWYIRRLKRALLAAQTLSDDVWRASMDTVTAPAVPGSRGMEEFISVQDNGYGVLKKKRGHVLSVVVEGEEEGRPESVGVDVWEPVPGQREGLAGPLEMEGESWRSEMPLSVTPRERSLER</sequence>
<feature type="compositionally biased region" description="Low complexity" evidence="10">
    <location>
        <begin position="124"/>
        <end position="162"/>
    </location>
</feature>
<feature type="transmembrane region" description="Helical" evidence="11">
    <location>
        <begin position="204"/>
        <end position="225"/>
    </location>
</feature>
<keyword evidence="11" id="KW-1133">Transmembrane helix</keyword>
<evidence type="ECO:0000256" key="7">
    <source>
        <dbReference type="ARBA" id="ARBA00023157"/>
    </source>
</evidence>
<gene>
    <name evidence="14" type="ORF">CC86DRAFT_442317</name>
</gene>
<protein>
    <recommendedName>
        <fullName evidence="13">CFEM domain-containing protein</fullName>
    </recommendedName>
</protein>
<evidence type="ECO:0000256" key="6">
    <source>
        <dbReference type="ARBA" id="ARBA00022729"/>
    </source>
</evidence>
<keyword evidence="8" id="KW-0449">Lipoprotein</keyword>
<evidence type="ECO:0000256" key="12">
    <source>
        <dbReference type="SAM" id="SignalP"/>
    </source>
</evidence>
<keyword evidence="15" id="KW-1185">Reference proteome</keyword>
<dbReference type="AlphaFoldDB" id="A0A6A7AFG0"/>
<dbReference type="Proteomes" id="UP000799424">
    <property type="component" value="Unassembled WGS sequence"/>
</dbReference>
<keyword evidence="7 9" id="KW-1015">Disulfide bond</keyword>
<evidence type="ECO:0000256" key="2">
    <source>
        <dbReference type="ARBA" id="ARBA00004613"/>
    </source>
</evidence>
<keyword evidence="5" id="KW-0325">Glycoprotein</keyword>
<reference evidence="14" key="1">
    <citation type="journal article" date="2020" name="Stud. Mycol.">
        <title>101 Dothideomycetes genomes: a test case for predicting lifestyles and emergence of pathogens.</title>
        <authorList>
            <person name="Haridas S."/>
            <person name="Albert R."/>
            <person name="Binder M."/>
            <person name="Bloem J."/>
            <person name="Labutti K."/>
            <person name="Salamov A."/>
            <person name="Andreopoulos B."/>
            <person name="Baker S."/>
            <person name="Barry K."/>
            <person name="Bills G."/>
            <person name="Bluhm B."/>
            <person name="Cannon C."/>
            <person name="Castanera R."/>
            <person name="Culley D."/>
            <person name="Daum C."/>
            <person name="Ezra D."/>
            <person name="Gonzalez J."/>
            <person name="Henrissat B."/>
            <person name="Kuo A."/>
            <person name="Liang C."/>
            <person name="Lipzen A."/>
            <person name="Lutzoni F."/>
            <person name="Magnuson J."/>
            <person name="Mondo S."/>
            <person name="Nolan M."/>
            <person name="Ohm R."/>
            <person name="Pangilinan J."/>
            <person name="Park H.-J."/>
            <person name="Ramirez L."/>
            <person name="Alfaro M."/>
            <person name="Sun H."/>
            <person name="Tritt A."/>
            <person name="Yoshinaga Y."/>
            <person name="Zwiers L.-H."/>
            <person name="Turgeon B."/>
            <person name="Goodwin S."/>
            <person name="Spatafora J."/>
            <person name="Crous P."/>
            <person name="Grigoriev I."/>
        </authorList>
    </citation>
    <scope>NUCLEOTIDE SEQUENCE</scope>
    <source>
        <strain evidence="14">CBS 113818</strain>
    </source>
</reference>
<feature type="region of interest" description="Disordered" evidence="10">
    <location>
        <begin position="118"/>
        <end position="198"/>
    </location>
</feature>
<keyword evidence="4" id="KW-0964">Secreted</keyword>
<dbReference type="PROSITE" id="PS52012">
    <property type="entry name" value="CFEM"/>
    <property type="match status" value="1"/>
</dbReference>
<dbReference type="GO" id="GO:0005576">
    <property type="term" value="C:extracellular region"/>
    <property type="evidence" value="ECO:0007669"/>
    <property type="project" value="UniProtKB-SubCell"/>
</dbReference>
<evidence type="ECO:0000256" key="10">
    <source>
        <dbReference type="SAM" id="MobiDB-lite"/>
    </source>
</evidence>
<keyword evidence="6 12" id="KW-0732">Signal</keyword>
<dbReference type="EMBL" id="MU006217">
    <property type="protein sequence ID" value="KAF2831863.1"/>
    <property type="molecule type" value="Genomic_DNA"/>
</dbReference>
<evidence type="ECO:0000313" key="14">
    <source>
        <dbReference type="EMBL" id="KAF2831863.1"/>
    </source>
</evidence>
<name>A0A6A7AFG0_9PLEO</name>
<keyword evidence="5" id="KW-0336">GPI-anchor</keyword>
<feature type="signal peptide" evidence="12">
    <location>
        <begin position="1"/>
        <end position="33"/>
    </location>
</feature>
<evidence type="ECO:0000256" key="3">
    <source>
        <dbReference type="ARBA" id="ARBA00010031"/>
    </source>
</evidence>
<comment type="similarity">
    <text evidence="3">Belongs to the RBT5 family.</text>
</comment>
<comment type="caution">
    <text evidence="9">Lacks conserved residue(s) required for the propagation of feature annotation.</text>
</comment>
<dbReference type="SMART" id="SM00747">
    <property type="entry name" value="CFEM"/>
    <property type="match status" value="1"/>
</dbReference>
<dbReference type="GO" id="GO:0098552">
    <property type="term" value="C:side of membrane"/>
    <property type="evidence" value="ECO:0007669"/>
    <property type="project" value="UniProtKB-KW"/>
</dbReference>
<evidence type="ECO:0000256" key="5">
    <source>
        <dbReference type="ARBA" id="ARBA00022622"/>
    </source>
</evidence>
<feature type="compositionally biased region" description="Pro residues" evidence="10">
    <location>
        <begin position="163"/>
        <end position="175"/>
    </location>
</feature>
<feature type="region of interest" description="Disordered" evidence="10">
    <location>
        <begin position="296"/>
        <end position="341"/>
    </location>
</feature>
<keyword evidence="9" id="KW-0479">Metal-binding</keyword>
<dbReference type="OrthoDB" id="3767534at2759"/>
<evidence type="ECO:0000256" key="9">
    <source>
        <dbReference type="PROSITE-ProRule" id="PRU01356"/>
    </source>
</evidence>
<organism evidence="14 15">
    <name type="scientific">Ophiobolus disseminans</name>
    <dbReference type="NCBI Taxonomy" id="1469910"/>
    <lineage>
        <taxon>Eukaryota</taxon>
        <taxon>Fungi</taxon>
        <taxon>Dikarya</taxon>
        <taxon>Ascomycota</taxon>
        <taxon>Pezizomycotina</taxon>
        <taxon>Dothideomycetes</taxon>
        <taxon>Pleosporomycetidae</taxon>
        <taxon>Pleosporales</taxon>
        <taxon>Pleosporineae</taxon>
        <taxon>Phaeosphaeriaceae</taxon>
        <taxon>Ophiobolus</taxon>
    </lineage>
</organism>
<keyword evidence="11" id="KW-0472">Membrane</keyword>
<proteinExistence type="inferred from homology"/>
<dbReference type="GO" id="GO:0046872">
    <property type="term" value="F:metal ion binding"/>
    <property type="evidence" value="ECO:0007669"/>
    <property type="project" value="UniProtKB-UniRule"/>
</dbReference>
<dbReference type="Pfam" id="PF05730">
    <property type="entry name" value="CFEM"/>
    <property type="match status" value="1"/>
</dbReference>
<evidence type="ECO:0000256" key="1">
    <source>
        <dbReference type="ARBA" id="ARBA00004589"/>
    </source>
</evidence>
<evidence type="ECO:0000256" key="11">
    <source>
        <dbReference type="SAM" id="Phobius"/>
    </source>
</evidence>
<evidence type="ECO:0000259" key="13">
    <source>
        <dbReference type="PROSITE" id="PS52012"/>
    </source>
</evidence>
<feature type="binding site" description="axial binding residue" evidence="9">
    <location>
        <position position="72"/>
    </location>
    <ligand>
        <name>heme</name>
        <dbReference type="ChEBI" id="CHEBI:30413"/>
    </ligand>
    <ligandPart>
        <name>Fe</name>
        <dbReference type="ChEBI" id="CHEBI:18248"/>
    </ligandPart>
</feature>
<feature type="disulfide bond" evidence="9">
    <location>
        <begin position="77"/>
        <end position="110"/>
    </location>
</feature>
<evidence type="ECO:0000256" key="8">
    <source>
        <dbReference type="ARBA" id="ARBA00023288"/>
    </source>
</evidence>
<comment type="subcellular location">
    <subcellularLocation>
        <location evidence="1">Membrane</location>
        <topology evidence="1">Lipid-anchor</topology>
        <topology evidence="1">GPI-anchor</topology>
    </subcellularLocation>
    <subcellularLocation>
        <location evidence="2">Secreted</location>
    </subcellularLocation>
</comment>
<evidence type="ECO:0000313" key="15">
    <source>
        <dbReference type="Proteomes" id="UP000799424"/>
    </source>
</evidence>
<evidence type="ECO:0000256" key="4">
    <source>
        <dbReference type="ARBA" id="ARBA00022525"/>
    </source>
</evidence>